<protein>
    <submittedName>
        <fullName evidence="2">Alpha/beta hydrolase</fullName>
    </submittedName>
</protein>
<name>A0A8U0HUU1_9EURY</name>
<proteinExistence type="predicted"/>
<reference evidence="2 3" key="1">
    <citation type="submission" date="2022-04" db="EMBL/GenBank/DDBJ databases">
        <title>Diverse halophilic archaea isolated from saline environments.</title>
        <authorList>
            <person name="Cui H.-L."/>
        </authorList>
    </citation>
    <scope>NUCLEOTIDE SEQUENCE [LARGE SCALE GENOMIC DNA]</scope>
    <source>
        <strain evidence="2 3">XZYJT49</strain>
    </source>
</reference>
<dbReference type="InterPro" id="IPR000073">
    <property type="entry name" value="AB_hydrolase_1"/>
</dbReference>
<dbReference type="PANTHER" id="PTHR43194">
    <property type="entry name" value="HYDROLASE ALPHA/BETA FOLD FAMILY"/>
    <property type="match status" value="1"/>
</dbReference>
<keyword evidence="2" id="KW-0378">Hydrolase</keyword>
<dbReference type="PRINTS" id="PR00111">
    <property type="entry name" value="ABHYDROLASE"/>
</dbReference>
<accession>A0A8U0HUU1</accession>
<dbReference type="InterPro" id="IPR050228">
    <property type="entry name" value="Carboxylesterase_BioH"/>
</dbReference>
<dbReference type="InterPro" id="IPR029058">
    <property type="entry name" value="AB_hydrolase_fold"/>
</dbReference>
<sequence>MQQVTHHGRTTAYRVADRGGEGSPLLCVHGSGGTHEVWKGQLGRLASRRPVVALDLSGHGESEDFDADPGWETLSAYADDVLAVAEETDAGVLVGNSLGGAVALQLAIERDHGLDGLVLAGTGAKLPVLADLRRWLDSDFDRAVEFLHGEDRLFHDADSRYVELSTEAMKEVGQRVTRRDFETCHVFDVRDDLSRIEVPTLALVGEHDHLTPPEYHESLADAIPGGRYREVQGAAHLAMLEDPEGFNAALGEFLDDAGI</sequence>
<organism evidence="2 3">
    <name type="scientific">Halorussus limi</name>
    <dbReference type="NCBI Taxonomy" id="2938695"/>
    <lineage>
        <taxon>Archaea</taxon>
        <taxon>Methanobacteriati</taxon>
        <taxon>Methanobacteriota</taxon>
        <taxon>Stenosarchaea group</taxon>
        <taxon>Halobacteria</taxon>
        <taxon>Halobacteriales</taxon>
        <taxon>Haladaptataceae</taxon>
        <taxon>Halorussus</taxon>
    </lineage>
</organism>
<dbReference type="RefSeq" id="WP_248650742.1">
    <property type="nucleotide sequence ID" value="NZ_CP096659.1"/>
</dbReference>
<feature type="domain" description="AB hydrolase-1" evidence="1">
    <location>
        <begin position="25"/>
        <end position="249"/>
    </location>
</feature>
<dbReference type="PANTHER" id="PTHR43194:SF2">
    <property type="entry name" value="PEROXISOMAL MEMBRANE PROTEIN LPX1"/>
    <property type="match status" value="1"/>
</dbReference>
<dbReference type="SUPFAM" id="SSF53474">
    <property type="entry name" value="alpha/beta-Hydrolases"/>
    <property type="match status" value="1"/>
</dbReference>
<dbReference type="GeneID" id="72183769"/>
<evidence type="ECO:0000259" key="1">
    <source>
        <dbReference type="Pfam" id="PF12697"/>
    </source>
</evidence>
<evidence type="ECO:0000313" key="2">
    <source>
        <dbReference type="EMBL" id="UPV74698.1"/>
    </source>
</evidence>
<dbReference type="KEGG" id="halx:M0R89_01180"/>
<dbReference type="Gene3D" id="3.40.50.1820">
    <property type="entry name" value="alpha/beta hydrolase"/>
    <property type="match status" value="1"/>
</dbReference>
<gene>
    <name evidence="2" type="ORF">M0R89_01180</name>
</gene>
<dbReference type="EMBL" id="CP096659">
    <property type="protein sequence ID" value="UPV74698.1"/>
    <property type="molecule type" value="Genomic_DNA"/>
</dbReference>
<dbReference type="Pfam" id="PF12697">
    <property type="entry name" value="Abhydrolase_6"/>
    <property type="match status" value="1"/>
</dbReference>
<keyword evidence="3" id="KW-1185">Reference proteome</keyword>
<dbReference type="GO" id="GO:0016787">
    <property type="term" value="F:hydrolase activity"/>
    <property type="evidence" value="ECO:0007669"/>
    <property type="project" value="UniProtKB-KW"/>
</dbReference>
<dbReference type="Proteomes" id="UP000830729">
    <property type="component" value="Chromosome"/>
</dbReference>
<dbReference type="AlphaFoldDB" id="A0A8U0HUU1"/>
<evidence type="ECO:0000313" key="3">
    <source>
        <dbReference type="Proteomes" id="UP000830729"/>
    </source>
</evidence>